<feature type="compositionally biased region" description="Low complexity" evidence="1">
    <location>
        <begin position="14"/>
        <end position="27"/>
    </location>
</feature>
<name>A0ABP6BHF7_9MICO</name>
<gene>
    <name evidence="2" type="ORF">GCM10009862_06820</name>
</gene>
<evidence type="ECO:0000313" key="2">
    <source>
        <dbReference type="EMBL" id="GAA2570660.1"/>
    </source>
</evidence>
<sequence length="613" mass="66775">MTYTLDSIRADLGAAPAAPAEPPAYDEWAPDWDSQVPPEDPYGPPPVDDGAPGTAAASSASSTTGQYLADYRPVVLITQEDAGAVARKAVAALSTATRGGQPYVYRQVNDIGEPERIVTTEPNGAPKSWPENEAAALLYSILQPARKGTVLPDGSFFGEYASGFPLPLAQAVYRTALHAPNIPAVRTIATAPILLPDGTVASQPGYNPDEKVLINIPHTARAQWANYVPNTAPTLADAQAAIDYINLELLSDFPFETDSDRAAAFCYFLTCASRHLYGATPFFGMDAVELGTGKGYLARIGFIITGGTDEFSAIDYKKKDDAEIEKRLLATALEGGTHVHSDETKDKIDSLKLTALATSASMKVRILGTNNSATVERLIATFCGNNLELGGDMSRRFIKMRLVYRGTQKAAQRSGFRHKDILGWTRDHRPEVVAALHTVLAYALQNNIESDAAMGSYEGWTQVVLAALTPVTFEPGGRSIADLAMDGQRALSTEQDDDANEWGELLAYIDGLIKGEEQRRGIREAWLKMKDIYEMVNNVSGVEPPEFPTVLNVASGIQAITGRAKAWAKHFEKMRERPMEWNGKGYKIRVHRDTQNRPVFRVEEIPGWQSATR</sequence>
<accession>A0ABP6BHF7</accession>
<keyword evidence="3" id="KW-1185">Reference proteome</keyword>
<evidence type="ECO:0008006" key="4">
    <source>
        <dbReference type="Google" id="ProtNLM"/>
    </source>
</evidence>
<dbReference type="RefSeq" id="WP_344226904.1">
    <property type="nucleotide sequence ID" value="NZ_BAAARI010000003.1"/>
</dbReference>
<proteinExistence type="predicted"/>
<protein>
    <recommendedName>
        <fullName evidence="4">DUF927 domain-containing protein</fullName>
    </recommendedName>
</protein>
<feature type="compositionally biased region" description="Pro residues" evidence="1">
    <location>
        <begin position="38"/>
        <end position="47"/>
    </location>
</feature>
<comment type="caution">
    <text evidence="2">The sequence shown here is derived from an EMBL/GenBank/DDBJ whole genome shotgun (WGS) entry which is preliminary data.</text>
</comment>
<feature type="region of interest" description="Disordered" evidence="1">
    <location>
        <begin position="1"/>
        <end position="63"/>
    </location>
</feature>
<reference evidence="3" key="1">
    <citation type="journal article" date="2019" name="Int. J. Syst. Evol. Microbiol.">
        <title>The Global Catalogue of Microorganisms (GCM) 10K type strain sequencing project: providing services to taxonomists for standard genome sequencing and annotation.</title>
        <authorList>
            <consortium name="The Broad Institute Genomics Platform"/>
            <consortium name="The Broad Institute Genome Sequencing Center for Infectious Disease"/>
            <person name="Wu L."/>
            <person name="Ma J."/>
        </authorList>
    </citation>
    <scope>NUCLEOTIDE SEQUENCE [LARGE SCALE GENOMIC DNA]</scope>
    <source>
        <strain evidence="3">JCM 16365</strain>
    </source>
</reference>
<dbReference type="EMBL" id="BAAARI010000003">
    <property type="protein sequence ID" value="GAA2570660.1"/>
    <property type="molecule type" value="Genomic_DNA"/>
</dbReference>
<evidence type="ECO:0000256" key="1">
    <source>
        <dbReference type="SAM" id="MobiDB-lite"/>
    </source>
</evidence>
<evidence type="ECO:0000313" key="3">
    <source>
        <dbReference type="Proteomes" id="UP001500274"/>
    </source>
</evidence>
<feature type="compositionally biased region" description="Low complexity" evidence="1">
    <location>
        <begin position="48"/>
        <end position="63"/>
    </location>
</feature>
<dbReference type="Proteomes" id="UP001500274">
    <property type="component" value="Unassembled WGS sequence"/>
</dbReference>
<organism evidence="2 3">
    <name type="scientific">Microbacterium binotii</name>
    <dbReference type="NCBI Taxonomy" id="462710"/>
    <lineage>
        <taxon>Bacteria</taxon>
        <taxon>Bacillati</taxon>
        <taxon>Actinomycetota</taxon>
        <taxon>Actinomycetes</taxon>
        <taxon>Micrococcales</taxon>
        <taxon>Microbacteriaceae</taxon>
        <taxon>Microbacterium</taxon>
    </lineage>
</organism>